<evidence type="ECO:0000313" key="2">
    <source>
        <dbReference type="Proteomes" id="UP001432202"/>
    </source>
</evidence>
<proteinExistence type="predicted"/>
<reference evidence="1 2" key="1">
    <citation type="submission" date="2024-02" db="EMBL/GenBank/DDBJ databases">
        <title>STSV induces naive adaptation in Sulfolobus.</title>
        <authorList>
            <person name="Xiang X."/>
            <person name="Song M."/>
        </authorList>
    </citation>
    <scope>NUCLEOTIDE SEQUENCE [LARGE SCALE GENOMIC DNA]</scope>
    <source>
        <strain evidence="1 2">RT2</strain>
    </source>
</reference>
<dbReference type="InterPro" id="IPR007171">
    <property type="entry name" value="DUF371"/>
</dbReference>
<dbReference type="Pfam" id="PF04027">
    <property type="entry name" value="DUF371"/>
    <property type="match status" value="1"/>
</dbReference>
<sequence length="161" mass="18200">MIAIDKVRIKGHSNIRALHKTTLEITKDNYLTIRGDCIIGISADKGAKDLSDSFKKIAKNDGSFIYAVIRVYNLIDIIHGRGSFKFSFENSNKIIFRKSTFIEGSTIMINSDKAARDIDRKIIDLLKAEWEGEAYILASDKALKDEEILRVIINFNPVSFT</sequence>
<keyword evidence="2" id="KW-1185">Reference proteome</keyword>
<dbReference type="EMBL" id="CP146016">
    <property type="protein sequence ID" value="WWQ61495.1"/>
    <property type="molecule type" value="Genomic_DNA"/>
</dbReference>
<dbReference type="Proteomes" id="UP001432202">
    <property type="component" value="Chromosome"/>
</dbReference>
<accession>A0AAX4L4D2</accession>
<evidence type="ECO:0000313" key="1">
    <source>
        <dbReference type="EMBL" id="WWQ61495.1"/>
    </source>
</evidence>
<dbReference type="GeneID" id="89336164"/>
<dbReference type="PANTHER" id="PTHR40696:SF1">
    <property type="entry name" value="DUF371 DOMAIN-CONTAINING PROTEIN"/>
    <property type="match status" value="1"/>
</dbReference>
<name>A0AAX4L4D2_9CREN</name>
<organism evidence="1 2">
    <name type="scientific">Sulfolobus tengchongensis</name>
    <dbReference type="NCBI Taxonomy" id="207809"/>
    <lineage>
        <taxon>Archaea</taxon>
        <taxon>Thermoproteota</taxon>
        <taxon>Thermoprotei</taxon>
        <taxon>Sulfolobales</taxon>
        <taxon>Sulfolobaceae</taxon>
        <taxon>Sulfolobus</taxon>
    </lineage>
</organism>
<dbReference type="InterPro" id="IPR023131">
    <property type="entry name" value="Mth639-like_dom_sf"/>
</dbReference>
<dbReference type="AlphaFoldDB" id="A0AAX4L4D2"/>
<gene>
    <name evidence="1" type="ORF">V6M85_05310</name>
</gene>
<dbReference type="RefSeq" id="WP_338603919.1">
    <property type="nucleotide sequence ID" value="NZ_CP146016.1"/>
</dbReference>
<dbReference type="PANTHER" id="PTHR40696">
    <property type="entry name" value="DUF371 FAMILY PROTEIN"/>
    <property type="match status" value="1"/>
</dbReference>
<protein>
    <submittedName>
        <fullName evidence="1">DUF371 domain-containing protein</fullName>
    </submittedName>
</protein>
<dbReference type="Gene3D" id="2.60.120.630">
    <property type="entry name" value="mth639 domain like"/>
    <property type="match status" value="1"/>
</dbReference>